<evidence type="ECO:0000313" key="4">
    <source>
        <dbReference type="Proteomes" id="UP000000851"/>
    </source>
</evidence>
<dbReference type="Pfam" id="PF01882">
    <property type="entry name" value="DUF58"/>
    <property type="match status" value="1"/>
</dbReference>
<dbReference type="KEGG" id="cai:Caci_3834"/>
<dbReference type="EMBL" id="CP001700">
    <property type="protein sequence ID" value="ACU72733.1"/>
    <property type="molecule type" value="Genomic_DNA"/>
</dbReference>
<accession>C7QDE0</accession>
<evidence type="ECO:0000259" key="2">
    <source>
        <dbReference type="Pfam" id="PF01882"/>
    </source>
</evidence>
<dbReference type="HOGENOM" id="CLU_026152_4_2_11"/>
<name>C7QDE0_CATAD</name>
<organism evidence="3 4">
    <name type="scientific">Catenulispora acidiphila (strain DSM 44928 / JCM 14897 / NBRC 102108 / NRRL B-24433 / ID139908)</name>
    <dbReference type="NCBI Taxonomy" id="479433"/>
    <lineage>
        <taxon>Bacteria</taxon>
        <taxon>Bacillati</taxon>
        <taxon>Actinomycetota</taxon>
        <taxon>Actinomycetes</taxon>
        <taxon>Catenulisporales</taxon>
        <taxon>Catenulisporaceae</taxon>
        <taxon>Catenulispora</taxon>
    </lineage>
</organism>
<dbReference type="eggNOG" id="COG1721">
    <property type="taxonomic scope" value="Bacteria"/>
</dbReference>
<evidence type="ECO:0000256" key="1">
    <source>
        <dbReference type="SAM" id="Phobius"/>
    </source>
</evidence>
<dbReference type="RefSeq" id="WP_015792462.1">
    <property type="nucleotide sequence ID" value="NC_013131.1"/>
</dbReference>
<dbReference type="Proteomes" id="UP000000851">
    <property type="component" value="Chromosome"/>
</dbReference>
<keyword evidence="1" id="KW-0812">Transmembrane</keyword>
<dbReference type="InterPro" id="IPR002881">
    <property type="entry name" value="DUF58"/>
</dbReference>
<dbReference type="InParanoid" id="C7QDE0"/>
<gene>
    <name evidence="3" type="ordered locus">Caci_3834</name>
</gene>
<protein>
    <recommendedName>
        <fullName evidence="2">DUF58 domain-containing protein</fullName>
    </recommendedName>
</protein>
<feature type="domain" description="DUF58" evidence="2">
    <location>
        <begin position="189"/>
        <end position="359"/>
    </location>
</feature>
<feature type="transmembrane region" description="Helical" evidence="1">
    <location>
        <begin position="29"/>
        <end position="46"/>
    </location>
</feature>
<keyword evidence="4" id="KW-1185">Reference proteome</keyword>
<proteinExistence type="predicted"/>
<dbReference type="PANTHER" id="PTHR34351">
    <property type="entry name" value="SLR1927 PROTEIN-RELATED"/>
    <property type="match status" value="1"/>
</dbReference>
<evidence type="ECO:0000313" key="3">
    <source>
        <dbReference type="EMBL" id="ACU72733.1"/>
    </source>
</evidence>
<sequence precursor="true">MTRSGVAVAFAAALLGVLGAVSRYRELLLLAIGCATTLAIAIAWAASKRTNLVATSEYAPARPEDGQLVEATVHVRNHGRRTSRPMVAVEQVGADAYGLEIPELAAAQKHDGTYTFVAPRRGQLTVSRAPAANTDPIGLVRRTELDGQDTQIRVYPRWHSGIAPILGPDARVGRGTVGVPRGEYDFHSLRDYEPGDPLRLIHWRATAKRGEPLVRRLEVPDEAEQLIVLDNSALSLNAEDFEHAVRVAASLAVAARRAGLALELRTVCGPAVARLRRTGRSASATAAMELLCDVEQMPLKQGPDLAAVLAGLGRGRADVARRGAAFRSENAGPVVLGVVTGFLSTRTATALSRARQRFEAAYVVQVGEKVPVTRVKDVECVRIKTSEDLVGQWKRLVRG</sequence>
<dbReference type="AlphaFoldDB" id="C7QDE0"/>
<dbReference type="PANTHER" id="PTHR34351:SF1">
    <property type="entry name" value="SLR1927 PROTEIN"/>
    <property type="match status" value="1"/>
</dbReference>
<dbReference type="OrthoDB" id="9812729at2"/>
<keyword evidence="1" id="KW-0472">Membrane</keyword>
<reference evidence="3 4" key="1">
    <citation type="journal article" date="2009" name="Stand. Genomic Sci.">
        <title>Complete genome sequence of Catenulispora acidiphila type strain (ID 139908).</title>
        <authorList>
            <person name="Copeland A."/>
            <person name="Lapidus A."/>
            <person name="Glavina Del Rio T."/>
            <person name="Nolan M."/>
            <person name="Lucas S."/>
            <person name="Chen F."/>
            <person name="Tice H."/>
            <person name="Cheng J.F."/>
            <person name="Bruce D."/>
            <person name="Goodwin L."/>
            <person name="Pitluck S."/>
            <person name="Mikhailova N."/>
            <person name="Pati A."/>
            <person name="Ivanova N."/>
            <person name="Mavromatis K."/>
            <person name="Chen A."/>
            <person name="Palaniappan K."/>
            <person name="Chain P."/>
            <person name="Land M."/>
            <person name="Hauser L."/>
            <person name="Chang Y.J."/>
            <person name="Jeffries C.D."/>
            <person name="Chertkov O."/>
            <person name="Brettin T."/>
            <person name="Detter J.C."/>
            <person name="Han C."/>
            <person name="Ali Z."/>
            <person name="Tindall B.J."/>
            <person name="Goker M."/>
            <person name="Bristow J."/>
            <person name="Eisen J.A."/>
            <person name="Markowitz V."/>
            <person name="Hugenholtz P."/>
            <person name="Kyrpides N.C."/>
            <person name="Klenk H.P."/>
        </authorList>
    </citation>
    <scope>NUCLEOTIDE SEQUENCE [LARGE SCALE GENOMIC DNA]</scope>
    <source>
        <strain evidence="4">DSM 44928 / JCM 14897 / NBRC 102108 / NRRL B-24433 / ID139908</strain>
    </source>
</reference>
<dbReference type="STRING" id="479433.Caci_3834"/>
<keyword evidence="1" id="KW-1133">Transmembrane helix</keyword>